<dbReference type="AlphaFoldDB" id="A0A1S0ZFU0"/>
<evidence type="ECO:0000313" key="1">
    <source>
        <dbReference type="EMBL" id="OHG66200.1"/>
    </source>
</evidence>
<dbReference type="EMBL" id="MLZC01000005">
    <property type="protein sequence ID" value="OHG66200.1"/>
    <property type="molecule type" value="Genomic_DNA"/>
</dbReference>
<name>A0A1S0ZFU0_SALET</name>
<comment type="caution">
    <text evidence="1">The sequence shown here is derived from an EMBL/GenBank/DDBJ whole genome shotgun (WGS) entry which is preliminary data.</text>
</comment>
<gene>
    <name evidence="1" type="ORF">A7T00_12015</name>
</gene>
<dbReference type="RefSeq" id="WP_023228476.1">
    <property type="nucleotide sequence ID" value="NZ_QWDP01000007.1"/>
</dbReference>
<organism evidence="1">
    <name type="scientific">Salmonella enterica subsp. enterica serovar Saintpaul</name>
    <dbReference type="NCBI Taxonomy" id="90105"/>
    <lineage>
        <taxon>Bacteria</taxon>
        <taxon>Pseudomonadati</taxon>
        <taxon>Pseudomonadota</taxon>
        <taxon>Gammaproteobacteria</taxon>
        <taxon>Enterobacterales</taxon>
        <taxon>Enterobacteriaceae</taxon>
        <taxon>Salmonella</taxon>
    </lineage>
</organism>
<proteinExistence type="predicted"/>
<sequence length="117" mass="13119">MTENYREYTRRLCCKLAKAYIRHVVQDSGRPVAYVNADNGQRFLVMLEEASTAVCIRKGLVVPAEKEYPGQTGKEFAIHMLNVCFDGDDISSEGLEVMKSVFADGVAFILEQEKHNG</sequence>
<reference evidence="1" key="1">
    <citation type="submission" date="2016-09" db="EMBL/GenBank/DDBJ databases">
        <title>Whole genome sequencing of Salmonella enterica.</title>
        <authorList>
            <person name="Bell R."/>
        </authorList>
    </citation>
    <scope>NUCLEOTIDE SEQUENCE [LARGE SCALE GENOMIC DNA]</scope>
    <source>
        <strain evidence="1">CFSAN044978</strain>
    </source>
</reference>
<protein>
    <submittedName>
        <fullName evidence="1">Uncharacterized protein</fullName>
    </submittedName>
</protein>
<accession>A0A1S0ZFU0</accession>